<dbReference type="Pfam" id="PF00392">
    <property type="entry name" value="GntR"/>
    <property type="match status" value="1"/>
</dbReference>
<dbReference type="PANTHER" id="PTHR44846:SF16">
    <property type="entry name" value="TRANSCRIPTIONAL REGULATOR PHNF-RELATED"/>
    <property type="match status" value="1"/>
</dbReference>
<dbReference type="PANTHER" id="PTHR44846">
    <property type="entry name" value="MANNOSYL-D-GLYCERATE TRANSPORT/METABOLISM SYSTEM REPRESSOR MNGR-RELATED"/>
    <property type="match status" value="1"/>
</dbReference>
<name>A0A0P1E2V2_9RHOB</name>
<accession>A0A0P1E2V2</accession>
<dbReference type="PROSITE" id="PS50949">
    <property type="entry name" value="HTH_GNTR"/>
    <property type="match status" value="1"/>
</dbReference>
<dbReference type="SMART" id="SM00866">
    <property type="entry name" value="UTRA"/>
    <property type="match status" value="1"/>
</dbReference>
<proteinExistence type="predicted"/>
<evidence type="ECO:0000259" key="4">
    <source>
        <dbReference type="PROSITE" id="PS50949"/>
    </source>
</evidence>
<evidence type="ECO:0000313" key="5">
    <source>
        <dbReference type="EMBL" id="CUH42573.1"/>
    </source>
</evidence>
<evidence type="ECO:0000256" key="3">
    <source>
        <dbReference type="ARBA" id="ARBA00023163"/>
    </source>
</evidence>
<organism evidence="5 6">
    <name type="scientific">Ruegeria atlantica</name>
    <dbReference type="NCBI Taxonomy" id="81569"/>
    <lineage>
        <taxon>Bacteria</taxon>
        <taxon>Pseudomonadati</taxon>
        <taxon>Pseudomonadota</taxon>
        <taxon>Alphaproteobacteria</taxon>
        <taxon>Rhodobacterales</taxon>
        <taxon>Roseobacteraceae</taxon>
        <taxon>Ruegeria</taxon>
    </lineage>
</organism>
<dbReference type="Gene3D" id="3.40.1410.10">
    <property type="entry name" value="Chorismate lyase-like"/>
    <property type="match status" value="1"/>
</dbReference>
<dbReference type="GO" id="GO:0003700">
    <property type="term" value="F:DNA-binding transcription factor activity"/>
    <property type="evidence" value="ECO:0007669"/>
    <property type="project" value="InterPro"/>
</dbReference>
<dbReference type="RefSeq" id="WP_058272630.1">
    <property type="nucleotide sequence ID" value="NZ_CYPS01000022.1"/>
</dbReference>
<dbReference type="CDD" id="cd07377">
    <property type="entry name" value="WHTH_GntR"/>
    <property type="match status" value="1"/>
</dbReference>
<evidence type="ECO:0000313" key="6">
    <source>
        <dbReference type="Proteomes" id="UP000050786"/>
    </source>
</evidence>
<dbReference type="SUPFAM" id="SSF46785">
    <property type="entry name" value="Winged helix' DNA-binding domain"/>
    <property type="match status" value="1"/>
</dbReference>
<dbReference type="SMART" id="SM00345">
    <property type="entry name" value="HTH_GNTR"/>
    <property type="match status" value="1"/>
</dbReference>
<reference evidence="6" key="1">
    <citation type="submission" date="2015-09" db="EMBL/GenBank/DDBJ databases">
        <authorList>
            <person name="Rodrigo-Torres L."/>
            <person name="Arahal D.R."/>
        </authorList>
    </citation>
    <scope>NUCLEOTIDE SEQUENCE [LARGE SCALE GENOMIC DNA]</scope>
    <source>
        <strain evidence="6">CECT 4293</strain>
    </source>
</reference>
<keyword evidence="6" id="KW-1185">Reference proteome</keyword>
<dbReference type="InterPro" id="IPR050679">
    <property type="entry name" value="Bact_HTH_transcr_reg"/>
</dbReference>
<dbReference type="PRINTS" id="PR00035">
    <property type="entry name" value="HTHGNTR"/>
</dbReference>
<dbReference type="InterPro" id="IPR028978">
    <property type="entry name" value="Chorismate_lyase_/UTRA_dom_sf"/>
</dbReference>
<dbReference type="InterPro" id="IPR000524">
    <property type="entry name" value="Tscrpt_reg_HTH_GntR"/>
</dbReference>
<dbReference type="EMBL" id="CYPS01000022">
    <property type="protein sequence ID" value="CUH42573.1"/>
    <property type="molecule type" value="Genomic_DNA"/>
</dbReference>
<dbReference type="Proteomes" id="UP000050786">
    <property type="component" value="Unassembled WGS sequence"/>
</dbReference>
<sequence>MTQSNETTSYRDIKETVLARIRSGEWQPDSLLPNEQDLAVEFSCTRTTVNRAMRELADEGFLERRRKAGTRVLSAPQRQARFTIPKVRDEVEALGGIYRYALVSSVAERAPDWLCARLALKPDQHVMHVRCMHFNGNTPFQYEDRWIVIDSVPEVVNADFASIGPNEWLIQTVPFTNVELSFLASRADDSVAAFLDLPIGEPVFTGERITWLEGEPVTFAKMYFAAGYRMTTQF</sequence>
<gene>
    <name evidence="5" type="primary">yurK</name>
    <name evidence="5" type="ORF">RUM4293_01461</name>
</gene>
<keyword evidence="1" id="KW-0805">Transcription regulation</keyword>
<dbReference type="InterPro" id="IPR011663">
    <property type="entry name" value="UTRA"/>
</dbReference>
<evidence type="ECO:0000256" key="1">
    <source>
        <dbReference type="ARBA" id="ARBA00023015"/>
    </source>
</evidence>
<dbReference type="InterPro" id="IPR036390">
    <property type="entry name" value="WH_DNA-bd_sf"/>
</dbReference>
<dbReference type="InterPro" id="IPR036388">
    <property type="entry name" value="WH-like_DNA-bd_sf"/>
</dbReference>
<keyword evidence="3" id="KW-0804">Transcription</keyword>
<dbReference type="Gene3D" id="1.10.10.10">
    <property type="entry name" value="Winged helix-like DNA-binding domain superfamily/Winged helix DNA-binding domain"/>
    <property type="match status" value="1"/>
</dbReference>
<dbReference type="GO" id="GO:0003677">
    <property type="term" value="F:DNA binding"/>
    <property type="evidence" value="ECO:0007669"/>
    <property type="project" value="UniProtKB-KW"/>
</dbReference>
<dbReference type="AlphaFoldDB" id="A0A0P1E2V2"/>
<dbReference type="Pfam" id="PF07702">
    <property type="entry name" value="UTRA"/>
    <property type="match status" value="1"/>
</dbReference>
<evidence type="ECO:0000256" key="2">
    <source>
        <dbReference type="ARBA" id="ARBA00023125"/>
    </source>
</evidence>
<dbReference type="SUPFAM" id="SSF64288">
    <property type="entry name" value="Chorismate lyase-like"/>
    <property type="match status" value="1"/>
</dbReference>
<feature type="domain" description="HTH gntR-type" evidence="4">
    <location>
        <begin position="7"/>
        <end position="75"/>
    </location>
</feature>
<protein>
    <submittedName>
        <fullName evidence="5">Putative HTH-type transcriptional regulator YurK</fullName>
    </submittedName>
</protein>
<keyword evidence="2" id="KW-0238">DNA-binding</keyword>